<feature type="disulfide bond" evidence="2">
    <location>
        <begin position="185"/>
        <end position="233"/>
    </location>
</feature>
<dbReference type="AlphaFoldDB" id="A0AAE3ZQL3"/>
<dbReference type="GO" id="GO:0019433">
    <property type="term" value="P:triglyceride catabolic process"/>
    <property type="evidence" value="ECO:0007669"/>
    <property type="project" value="TreeGrafter"/>
</dbReference>
<dbReference type="Proteomes" id="UP001183629">
    <property type="component" value="Unassembled WGS sequence"/>
</dbReference>
<dbReference type="InterPro" id="IPR013830">
    <property type="entry name" value="SGNH_hydro"/>
</dbReference>
<dbReference type="PANTHER" id="PTHR37981">
    <property type="entry name" value="LIPASE 2"/>
    <property type="match status" value="1"/>
</dbReference>
<dbReference type="EMBL" id="JAVDYC010000001">
    <property type="protein sequence ID" value="MDR7323761.1"/>
    <property type="molecule type" value="Genomic_DNA"/>
</dbReference>
<gene>
    <name evidence="5" type="ORF">J2S44_004011</name>
</gene>
<evidence type="ECO:0000313" key="5">
    <source>
        <dbReference type="EMBL" id="MDR7323761.1"/>
    </source>
</evidence>
<dbReference type="InterPro" id="IPR036514">
    <property type="entry name" value="SGNH_hydro_sf"/>
</dbReference>
<accession>A0AAE3ZQL3</accession>
<evidence type="ECO:0000313" key="6">
    <source>
        <dbReference type="Proteomes" id="UP001183629"/>
    </source>
</evidence>
<keyword evidence="6" id="KW-1185">Reference proteome</keyword>
<sequence length="273" mass="29274">MKRILSILSVLAAALAVSTPASAAPTPTRTAPVTGEYVALGDSYASGVGAGPYDPASGDCKQSPDSYPRTWARNHPGVAFKDMTCSGAKIDDVRARQLGALSTRTTLVTITVGGNDDGFTSTVENCLTGSDALCKYSTDLGSWYARNTLVDRLAALYSEVRALAPNARVFVMSYPRVIDEGTGSCGAITPNAFKRTQMNNNADHMAEGIRSATERAGVKFVEMRLPFLGHQACSAEPWINGVDATRISEIFHPNRYGYAVVYTFMLQMETDVH</sequence>
<evidence type="ECO:0000256" key="2">
    <source>
        <dbReference type="PIRSR" id="PIRSR637460-2"/>
    </source>
</evidence>
<feature type="chain" id="PRO_5042066836" evidence="3">
    <location>
        <begin position="24"/>
        <end position="273"/>
    </location>
</feature>
<organism evidence="5 6">
    <name type="scientific">Catenuloplanes niger</name>
    <dbReference type="NCBI Taxonomy" id="587534"/>
    <lineage>
        <taxon>Bacteria</taxon>
        <taxon>Bacillati</taxon>
        <taxon>Actinomycetota</taxon>
        <taxon>Actinomycetes</taxon>
        <taxon>Micromonosporales</taxon>
        <taxon>Micromonosporaceae</taxon>
        <taxon>Catenuloplanes</taxon>
    </lineage>
</organism>
<evidence type="ECO:0000256" key="3">
    <source>
        <dbReference type="SAM" id="SignalP"/>
    </source>
</evidence>
<proteinExistence type="predicted"/>
<name>A0AAE3ZQL3_9ACTN</name>
<feature type="disulfide bond" evidence="2">
    <location>
        <begin position="126"/>
        <end position="134"/>
    </location>
</feature>
<evidence type="ECO:0000259" key="4">
    <source>
        <dbReference type="Pfam" id="PF13472"/>
    </source>
</evidence>
<keyword evidence="3" id="KW-0732">Signal</keyword>
<reference evidence="5 6" key="1">
    <citation type="submission" date="2023-07" db="EMBL/GenBank/DDBJ databases">
        <title>Sequencing the genomes of 1000 actinobacteria strains.</title>
        <authorList>
            <person name="Klenk H.-P."/>
        </authorList>
    </citation>
    <scope>NUCLEOTIDE SEQUENCE [LARGE SCALE GENOMIC DNA]</scope>
    <source>
        <strain evidence="5 6">DSM 44711</strain>
    </source>
</reference>
<protein>
    <submittedName>
        <fullName evidence="5">Lysophospholipase L1-like esterase</fullName>
    </submittedName>
</protein>
<dbReference type="SUPFAM" id="SSF52266">
    <property type="entry name" value="SGNH hydrolase"/>
    <property type="match status" value="1"/>
</dbReference>
<dbReference type="Gene3D" id="3.40.50.1110">
    <property type="entry name" value="SGNH hydrolase"/>
    <property type="match status" value="1"/>
</dbReference>
<feature type="disulfide bond" evidence="2">
    <location>
        <begin position="60"/>
        <end position="85"/>
    </location>
</feature>
<feature type="active site" description="Nucleophile" evidence="1">
    <location>
        <position position="43"/>
    </location>
</feature>
<evidence type="ECO:0000256" key="1">
    <source>
        <dbReference type="PIRSR" id="PIRSR637460-1"/>
    </source>
</evidence>
<dbReference type="RefSeq" id="WP_310416157.1">
    <property type="nucleotide sequence ID" value="NZ_JAVDYC010000001.1"/>
</dbReference>
<dbReference type="PANTHER" id="PTHR37981:SF1">
    <property type="entry name" value="SGNH HYDROLASE-TYPE ESTERASE DOMAIN-CONTAINING PROTEIN"/>
    <property type="match status" value="1"/>
</dbReference>
<dbReference type="InterPro" id="IPR037460">
    <property type="entry name" value="SEST-like"/>
</dbReference>
<dbReference type="CDD" id="cd01823">
    <property type="entry name" value="SEST_like"/>
    <property type="match status" value="1"/>
</dbReference>
<keyword evidence="2" id="KW-1015">Disulfide bond</keyword>
<dbReference type="GO" id="GO:0004806">
    <property type="term" value="F:triacylglycerol lipase activity"/>
    <property type="evidence" value="ECO:0007669"/>
    <property type="project" value="TreeGrafter"/>
</dbReference>
<feature type="domain" description="SGNH hydrolase-type esterase" evidence="4">
    <location>
        <begin position="39"/>
        <end position="260"/>
    </location>
</feature>
<dbReference type="Pfam" id="PF13472">
    <property type="entry name" value="Lipase_GDSL_2"/>
    <property type="match status" value="1"/>
</dbReference>
<feature type="signal peptide" evidence="3">
    <location>
        <begin position="1"/>
        <end position="23"/>
    </location>
</feature>
<feature type="active site" evidence="1">
    <location>
        <position position="252"/>
    </location>
</feature>
<comment type="caution">
    <text evidence="5">The sequence shown here is derived from an EMBL/GenBank/DDBJ whole genome shotgun (WGS) entry which is preliminary data.</text>
</comment>